<keyword evidence="2" id="KW-0255">Endonuclease</keyword>
<comment type="caution">
    <text evidence="2">The sequence shown here is derived from an EMBL/GenBank/DDBJ whole genome shotgun (WGS) entry which is preliminary data.</text>
</comment>
<accession>W7D7J7</accession>
<evidence type="ECO:0000313" key="2">
    <source>
        <dbReference type="EMBL" id="EUJ48040.1"/>
    </source>
</evidence>
<dbReference type="RefSeq" id="WP_077914264.1">
    <property type="nucleotide sequence ID" value="NZ_AODM01000061.1"/>
</dbReference>
<dbReference type="GO" id="GO:0004519">
    <property type="term" value="F:endonuclease activity"/>
    <property type="evidence" value="ECO:0007669"/>
    <property type="project" value="UniProtKB-KW"/>
</dbReference>
<keyword evidence="2" id="KW-0378">Hydrolase</keyword>
<gene>
    <name evidence="2" type="ORF">MCOL2_17552</name>
</gene>
<organism evidence="2 3">
    <name type="scientific">Listeria fleischmannii FSL S10-1203</name>
    <dbReference type="NCBI Taxonomy" id="1265822"/>
    <lineage>
        <taxon>Bacteria</taxon>
        <taxon>Bacillati</taxon>
        <taxon>Bacillota</taxon>
        <taxon>Bacilli</taxon>
        <taxon>Bacillales</taxon>
        <taxon>Listeriaceae</taxon>
        <taxon>Listeria</taxon>
    </lineage>
</organism>
<dbReference type="Proteomes" id="UP000019241">
    <property type="component" value="Unassembled WGS sequence"/>
</dbReference>
<evidence type="ECO:0000313" key="3">
    <source>
        <dbReference type="Proteomes" id="UP000019241"/>
    </source>
</evidence>
<name>W7D7J7_9LIST</name>
<feature type="domain" description="Cas9 PI" evidence="1">
    <location>
        <begin position="6"/>
        <end position="64"/>
    </location>
</feature>
<dbReference type="Pfam" id="PF18070">
    <property type="entry name" value="Cas9_PI2"/>
    <property type="match status" value="1"/>
</dbReference>
<dbReference type="EMBL" id="AODM01000061">
    <property type="protein sequence ID" value="EUJ48040.1"/>
    <property type="molecule type" value="Genomic_DNA"/>
</dbReference>
<dbReference type="AlphaFoldDB" id="W7D7J7"/>
<reference evidence="2 3" key="1">
    <citation type="submission" date="2012-12" db="EMBL/GenBank/DDBJ databases">
        <title>Novel taxa of Listeriaceae from agricultural environments in the United States.</title>
        <authorList>
            <person name="den Bakker H.C."/>
            <person name="Allred A."/>
            <person name="Warchocki S."/>
            <person name="Wright E.M."/>
            <person name="Burrell A."/>
            <person name="Nightingale K.K."/>
            <person name="Kephart D."/>
            <person name="Wiedmann M."/>
        </authorList>
    </citation>
    <scope>NUCLEOTIDE SEQUENCE [LARGE SCALE GENOMIC DNA]</scope>
    <source>
        <strain evidence="2 3">FSL S10-1203</strain>
    </source>
</reference>
<evidence type="ECO:0000259" key="1">
    <source>
        <dbReference type="Pfam" id="PF18070"/>
    </source>
</evidence>
<dbReference type="PATRIC" id="fig|1265822.4.peg.3566"/>
<keyword evidence="2" id="KW-0540">Nuclease</keyword>
<protein>
    <submittedName>
        <fullName evidence="2">CRISPR-associated endonuclease Csn1 family protein</fullName>
    </submittedName>
</protein>
<dbReference type="InterPro" id="IPR040555">
    <property type="entry name" value="Cas9_PI2"/>
</dbReference>
<sequence>MQSIKPYRADVYYDEIDKRYHLIGVKYSLFSFSKQGYVINPIAYQKLLEKEQIHSEMKFCFSLYREDIIESGENPDSLTRYRFWSKNESGKNKIEVKPIEKPNFEKRQVITITKKNKKF</sequence>
<proteinExistence type="predicted"/>